<dbReference type="InterPro" id="IPR044878">
    <property type="entry name" value="UbiA_sf"/>
</dbReference>
<evidence type="ECO:0000256" key="3">
    <source>
        <dbReference type="ARBA" id="ARBA00022989"/>
    </source>
</evidence>
<dbReference type="AlphaFoldDB" id="A0A6G7YEG7"/>
<keyword evidence="7" id="KW-0808">Transferase</keyword>
<reference evidence="7 8" key="1">
    <citation type="submission" date="2020-03" db="EMBL/GenBank/DDBJ databases">
        <title>Nocardioides sp. nov., isolated from fish.</title>
        <authorList>
            <person name="Hyun D.-W."/>
            <person name="Bae J.-W."/>
        </authorList>
    </citation>
    <scope>NUCLEOTIDE SEQUENCE [LARGE SCALE GENOMIC DNA]</scope>
    <source>
        <strain evidence="7 8">HDW12A</strain>
    </source>
</reference>
<evidence type="ECO:0000256" key="4">
    <source>
        <dbReference type="ARBA" id="ARBA00023136"/>
    </source>
</evidence>
<feature type="transmembrane region" description="Helical" evidence="6">
    <location>
        <begin position="183"/>
        <end position="202"/>
    </location>
</feature>
<protein>
    <submittedName>
        <fullName evidence="7">UbiA family prenyltransferase</fullName>
    </submittedName>
</protein>
<keyword evidence="4 6" id="KW-0472">Membrane</keyword>
<dbReference type="InterPro" id="IPR000537">
    <property type="entry name" value="UbiA_prenyltransferase"/>
</dbReference>
<evidence type="ECO:0000256" key="1">
    <source>
        <dbReference type="ARBA" id="ARBA00004141"/>
    </source>
</evidence>
<feature type="transmembrane region" description="Helical" evidence="6">
    <location>
        <begin position="257"/>
        <end position="276"/>
    </location>
</feature>
<dbReference type="Pfam" id="PF01040">
    <property type="entry name" value="UbiA"/>
    <property type="match status" value="1"/>
</dbReference>
<keyword evidence="8" id="KW-1185">Reference proteome</keyword>
<dbReference type="Proteomes" id="UP000502035">
    <property type="component" value="Chromosome"/>
</dbReference>
<keyword evidence="2 6" id="KW-0812">Transmembrane</keyword>
<organism evidence="7 8">
    <name type="scientific">Nocardioides piscis</name>
    <dbReference type="NCBI Taxonomy" id="2714938"/>
    <lineage>
        <taxon>Bacteria</taxon>
        <taxon>Bacillati</taxon>
        <taxon>Actinomycetota</taxon>
        <taxon>Actinomycetes</taxon>
        <taxon>Propionibacteriales</taxon>
        <taxon>Nocardioidaceae</taxon>
        <taxon>Nocardioides</taxon>
    </lineage>
</organism>
<accession>A0A6G7YEG7</accession>
<name>A0A6G7YEG7_9ACTN</name>
<evidence type="ECO:0000256" key="6">
    <source>
        <dbReference type="SAM" id="Phobius"/>
    </source>
</evidence>
<dbReference type="KEGG" id="npi:G7071_07465"/>
<feature type="transmembrane region" description="Helical" evidence="6">
    <location>
        <begin position="214"/>
        <end position="236"/>
    </location>
</feature>
<keyword evidence="3 6" id="KW-1133">Transmembrane helix</keyword>
<evidence type="ECO:0000313" key="7">
    <source>
        <dbReference type="EMBL" id="QIK75294.1"/>
    </source>
</evidence>
<dbReference type="GO" id="GO:0016020">
    <property type="term" value="C:membrane"/>
    <property type="evidence" value="ECO:0007669"/>
    <property type="project" value="UniProtKB-SubCell"/>
</dbReference>
<evidence type="ECO:0000256" key="2">
    <source>
        <dbReference type="ARBA" id="ARBA00022692"/>
    </source>
</evidence>
<dbReference type="Gene3D" id="1.10.357.140">
    <property type="entry name" value="UbiA prenyltransferase"/>
    <property type="match status" value="1"/>
</dbReference>
<dbReference type="EMBL" id="CP049866">
    <property type="protein sequence ID" value="QIK75294.1"/>
    <property type="molecule type" value="Genomic_DNA"/>
</dbReference>
<evidence type="ECO:0000256" key="5">
    <source>
        <dbReference type="SAM" id="MobiDB-lite"/>
    </source>
</evidence>
<evidence type="ECO:0000313" key="8">
    <source>
        <dbReference type="Proteomes" id="UP000502035"/>
    </source>
</evidence>
<sequence length="284" mass="29702">MGILRGMPPLKRLRKRTPAATARPADTAPPPPARTASATAGEQSAPRRPFRISETLPVLLVRAAHPKQALLTAAGLSIAAALADRPLREVGLVFLIALVGQTMLGWDNDLVDRVRDERHDLPGKPVATGLLDPGTVWFSLTCALLLVVPLALSAGVRAGGAYLLALLVGFVGNRFLRGSALSFLPWAVQFALYPAFLAYGGWNGLGADSAPTVLMTVLAALLGIGIHVLRALPGLVPDNKDGLRSLPLRIALRIGAPRLLVVAGVFTAAVVVAMLITGQTLGLT</sequence>
<proteinExistence type="predicted"/>
<gene>
    <name evidence="7" type="primary">ubiA</name>
    <name evidence="7" type="ORF">G7071_07465</name>
</gene>
<dbReference type="GO" id="GO:0016765">
    <property type="term" value="F:transferase activity, transferring alkyl or aryl (other than methyl) groups"/>
    <property type="evidence" value="ECO:0007669"/>
    <property type="project" value="InterPro"/>
</dbReference>
<comment type="subcellular location">
    <subcellularLocation>
        <location evidence="1">Membrane</location>
        <topology evidence="1">Multi-pass membrane protein</topology>
    </subcellularLocation>
</comment>
<feature type="region of interest" description="Disordered" evidence="5">
    <location>
        <begin position="1"/>
        <end position="47"/>
    </location>
</feature>